<feature type="domain" description="PAC" evidence="8">
    <location>
        <begin position="297"/>
        <end position="351"/>
    </location>
</feature>
<dbReference type="InterPro" id="IPR001610">
    <property type="entry name" value="PAC"/>
</dbReference>
<dbReference type="SMART" id="SM00387">
    <property type="entry name" value="HATPase_c"/>
    <property type="match status" value="1"/>
</dbReference>
<dbReference type="PROSITE" id="PS50112">
    <property type="entry name" value="PAS"/>
    <property type="match status" value="4"/>
</dbReference>
<evidence type="ECO:0000259" key="8">
    <source>
        <dbReference type="PROSITE" id="PS50113"/>
    </source>
</evidence>
<dbReference type="Pfam" id="PF13185">
    <property type="entry name" value="GAF_2"/>
    <property type="match status" value="1"/>
</dbReference>
<dbReference type="InterPro" id="IPR036890">
    <property type="entry name" value="HATPase_C_sf"/>
</dbReference>
<evidence type="ECO:0000259" key="6">
    <source>
        <dbReference type="PROSITE" id="PS50109"/>
    </source>
</evidence>
<evidence type="ECO:0000313" key="9">
    <source>
        <dbReference type="EMBL" id="ELR68569.1"/>
    </source>
</evidence>
<evidence type="ECO:0000256" key="4">
    <source>
        <dbReference type="ARBA" id="ARBA00022679"/>
    </source>
</evidence>
<dbReference type="InterPro" id="IPR013655">
    <property type="entry name" value="PAS_fold_3"/>
</dbReference>
<dbReference type="SUPFAM" id="SSF55874">
    <property type="entry name" value="ATPase domain of HSP90 chaperone/DNA topoisomerase II/histidine kinase"/>
    <property type="match status" value="1"/>
</dbReference>
<proteinExistence type="predicted"/>
<dbReference type="InterPro" id="IPR052162">
    <property type="entry name" value="Sensor_kinase/Photoreceptor"/>
</dbReference>
<keyword evidence="3" id="KW-0597">Phosphoprotein</keyword>
<dbReference type="SUPFAM" id="SSF55785">
    <property type="entry name" value="PYP-like sensor domain (PAS domain)"/>
    <property type="match status" value="5"/>
</dbReference>
<dbReference type="PRINTS" id="PR00344">
    <property type="entry name" value="BCTRLSENSOR"/>
</dbReference>
<accession>L8JM12</accession>
<dbReference type="CDD" id="cd00130">
    <property type="entry name" value="PAS"/>
    <property type="match status" value="5"/>
</dbReference>
<dbReference type="PANTHER" id="PTHR43304:SF1">
    <property type="entry name" value="PAC DOMAIN-CONTAINING PROTEIN"/>
    <property type="match status" value="1"/>
</dbReference>
<dbReference type="InterPro" id="IPR036097">
    <property type="entry name" value="HisK_dim/P_sf"/>
</dbReference>
<reference evidence="9 10" key="1">
    <citation type="submission" date="2012-12" db="EMBL/GenBank/DDBJ databases">
        <title>Genome assembly of Fulvivirga imtechensis AK7.</title>
        <authorList>
            <person name="Nupur N."/>
            <person name="Khatri I."/>
            <person name="Kumar R."/>
            <person name="Subramanian S."/>
            <person name="Pinnaka A."/>
        </authorList>
    </citation>
    <scope>NUCLEOTIDE SEQUENCE [LARGE SCALE GENOMIC DNA]</scope>
    <source>
        <strain evidence="9 10">AK7</strain>
    </source>
</reference>
<dbReference type="PROSITE" id="PS50113">
    <property type="entry name" value="PAC"/>
    <property type="match status" value="6"/>
</dbReference>
<dbReference type="InterPro" id="IPR000700">
    <property type="entry name" value="PAS-assoc_C"/>
</dbReference>
<dbReference type="PROSITE" id="PS50109">
    <property type="entry name" value="HIS_KIN"/>
    <property type="match status" value="1"/>
</dbReference>
<comment type="caution">
    <text evidence="9">The sequence shown here is derived from an EMBL/GenBank/DDBJ whole genome shotgun (WGS) entry which is preliminary data.</text>
</comment>
<feature type="domain" description="PAS" evidence="7">
    <location>
        <begin position="658"/>
        <end position="728"/>
    </location>
</feature>
<dbReference type="Gene3D" id="1.10.287.130">
    <property type="match status" value="1"/>
</dbReference>
<gene>
    <name evidence="9" type="ORF">C900_00257</name>
</gene>
<dbReference type="eggNOG" id="COG2202">
    <property type="taxonomic scope" value="Bacteria"/>
</dbReference>
<dbReference type="eggNOG" id="COG2205">
    <property type="taxonomic scope" value="Bacteria"/>
</dbReference>
<feature type="domain" description="PAS" evidence="7">
    <location>
        <begin position="531"/>
        <end position="567"/>
    </location>
</feature>
<dbReference type="eggNOG" id="COG2203">
    <property type="taxonomic scope" value="Bacteria"/>
</dbReference>
<dbReference type="InterPro" id="IPR000014">
    <property type="entry name" value="PAS"/>
</dbReference>
<dbReference type="NCBIfam" id="TIGR00229">
    <property type="entry name" value="sensory_box"/>
    <property type="match status" value="5"/>
</dbReference>
<dbReference type="STRING" id="1237149.C900_00257"/>
<dbReference type="Gene3D" id="3.30.450.40">
    <property type="match status" value="1"/>
</dbReference>
<feature type="domain" description="PAC" evidence="8">
    <location>
        <begin position="852"/>
        <end position="909"/>
    </location>
</feature>
<dbReference type="FunFam" id="3.30.450.20:FF:000099">
    <property type="entry name" value="Sensory box sensor histidine kinase"/>
    <property type="match status" value="2"/>
</dbReference>
<dbReference type="InterPro" id="IPR013656">
    <property type="entry name" value="PAS_4"/>
</dbReference>
<feature type="domain" description="PAC" evidence="8">
    <location>
        <begin position="44"/>
        <end position="99"/>
    </location>
</feature>
<dbReference type="SUPFAM" id="SSF47384">
    <property type="entry name" value="Homodimeric domain of signal transducing histidine kinase"/>
    <property type="match status" value="1"/>
</dbReference>
<keyword evidence="10" id="KW-1185">Reference proteome</keyword>
<dbReference type="Pfam" id="PF08448">
    <property type="entry name" value="PAS_4"/>
    <property type="match status" value="2"/>
</dbReference>
<dbReference type="InterPro" id="IPR003594">
    <property type="entry name" value="HATPase_dom"/>
</dbReference>
<sequence>MRLVGQGRDIIGKPVAEALPEIKNQGFIELLDCVYSTGEPYIGNETLLRVDKHGNGIMQDVYVNFIYQPLKNAKGEVTGIFAQGVDVTETVKARLQIQENEQFLNRLVSNLPGSVYRCEPESPWKTTYMSEGAYELTGYRPDEFTSDEVRWISIIYPEDLDYVISRTKEGITNREIFTLTYRIVTKSGALKWVWDRGVATYNENGEAVFIEGFTTDITERKTAEIEKQKLVAIIDATTDFVGLSTVDGDAMYINPAGLKILGWENIENQKILDCIYPEDRALARDVLLPSLFEKGHFRHEIRFLNEKTGDPVWMIWNGTSVRDPDTGKIIALAAICSDISGLREAKLALEISEKRLKKELDGMKQLHKLVSRLLACPDLQTALNEVLSATLQIVGANMGNIQLYDEQDQCLKIVAHIGFNDDFLEYFGEVTFGDDSACSMAMKRLTREIIEDVHLAPSFKKHLKIAESAGYRAVQSTPLLSRKGQLLGMLSTHYRQPCRPSERELRILDLYARQAADFIELFRSGEALRKSELRFKTYAEAMPQMAFVADAQGNIIYYNQRWYDYVGKMEGTEGWGWVDKPIHHPDDLQLTLHRWQESLHTGKPYEMEYRLCRHDGEYRWHLGRAVPMHDSFGNIEMWLGTNTDIHAQKQAVDALRKSEEYYKTMTDNTPVITWITRPDGHCSYLNKQWYEYSGQTPATGLGFGWLEVVHPDDYERTKYIFLDAGKKKIPFSMEYRLRQKDGRYKWHLVTGLPKFDDQKKFEGHIGAVIDIHERKMMEEKLQESEEFSRTLFESSPDSVKALDMDGRLLSINTRGKEMFLIDDPDGYKGVHWLDLWKGDYFAEALKAITKAQTGEVGHFRGIRENPKGEQRWWDVLVAPVYGPGEKVERLVSVSRDITKLKELEQQKDDFIGIASHELKTPVTSIKAYTQVLHSKFDQANDRQSADMLGKMDIQINKLTGLISDLLDVTKIEQGKMIFRKEHFEFHELVEEIVEEVQRTACNHEIITELAESKIVAYGDRDRIGQVITNYLTNAIKYSPRADKVVLSTSAGIRELVLSVRDFGLGLTREDHEKVFERFYRVGGKGYETYPGLGLGLYISSEIIKRHQGQVSVESRKGEGATFYFSLPLPQ</sequence>
<name>L8JM12_9BACT</name>
<comment type="catalytic activity">
    <reaction evidence="1">
        <text>ATP + protein L-histidine = ADP + protein N-phospho-L-histidine.</text>
        <dbReference type="EC" id="2.7.13.3"/>
    </reaction>
</comment>
<dbReference type="CDD" id="cd00082">
    <property type="entry name" value="HisKA"/>
    <property type="match status" value="1"/>
</dbReference>
<dbReference type="EC" id="2.7.13.3" evidence="2"/>
<keyword evidence="5 9" id="KW-0418">Kinase</keyword>
<evidence type="ECO:0000313" key="10">
    <source>
        <dbReference type="Proteomes" id="UP000011135"/>
    </source>
</evidence>
<dbReference type="Pfam" id="PF02518">
    <property type="entry name" value="HATPase_c"/>
    <property type="match status" value="1"/>
</dbReference>
<dbReference type="eggNOG" id="COG4251">
    <property type="taxonomic scope" value="Bacteria"/>
</dbReference>
<evidence type="ECO:0000256" key="5">
    <source>
        <dbReference type="ARBA" id="ARBA00022777"/>
    </source>
</evidence>
<dbReference type="Proteomes" id="UP000011135">
    <property type="component" value="Unassembled WGS sequence"/>
</dbReference>
<evidence type="ECO:0000256" key="1">
    <source>
        <dbReference type="ARBA" id="ARBA00000085"/>
    </source>
</evidence>
<dbReference type="InterPro" id="IPR005467">
    <property type="entry name" value="His_kinase_dom"/>
</dbReference>
<dbReference type="Gene3D" id="3.30.565.10">
    <property type="entry name" value="Histidine kinase-like ATPase, C-terminal domain"/>
    <property type="match status" value="1"/>
</dbReference>
<dbReference type="Pfam" id="PF08447">
    <property type="entry name" value="PAS_3"/>
    <property type="match status" value="4"/>
</dbReference>
<feature type="domain" description="PAS" evidence="7">
    <location>
        <begin position="226"/>
        <end position="267"/>
    </location>
</feature>
<feature type="domain" description="Histidine kinase" evidence="6">
    <location>
        <begin position="913"/>
        <end position="1130"/>
    </location>
</feature>
<dbReference type="InterPro" id="IPR004358">
    <property type="entry name" value="Sig_transdc_His_kin-like_C"/>
</dbReference>
<dbReference type="CDD" id="cd00075">
    <property type="entry name" value="HATPase"/>
    <property type="match status" value="1"/>
</dbReference>
<dbReference type="SUPFAM" id="SSF55781">
    <property type="entry name" value="GAF domain-like"/>
    <property type="match status" value="1"/>
</dbReference>
<dbReference type="FunFam" id="3.30.565.10:FF:000006">
    <property type="entry name" value="Sensor histidine kinase WalK"/>
    <property type="match status" value="1"/>
</dbReference>
<keyword evidence="4" id="KW-0808">Transferase</keyword>
<dbReference type="SMART" id="SM00086">
    <property type="entry name" value="PAC"/>
    <property type="match status" value="6"/>
</dbReference>
<feature type="domain" description="PAC" evidence="8">
    <location>
        <begin position="177"/>
        <end position="229"/>
    </location>
</feature>
<dbReference type="InterPro" id="IPR029016">
    <property type="entry name" value="GAF-like_dom_sf"/>
</dbReference>
<dbReference type="EMBL" id="AMZN01000109">
    <property type="protein sequence ID" value="ELR68569.1"/>
    <property type="molecule type" value="Genomic_DNA"/>
</dbReference>
<dbReference type="Pfam" id="PF00512">
    <property type="entry name" value="HisKA"/>
    <property type="match status" value="1"/>
</dbReference>
<dbReference type="InterPro" id="IPR035965">
    <property type="entry name" value="PAS-like_dom_sf"/>
</dbReference>
<evidence type="ECO:0000256" key="2">
    <source>
        <dbReference type="ARBA" id="ARBA00012438"/>
    </source>
</evidence>
<feature type="domain" description="PAC" evidence="8">
    <location>
        <begin position="605"/>
        <end position="657"/>
    </location>
</feature>
<dbReference type="GO" id="GO:0000155">
    <property type="term" value="F:phosphorelay sensor kinase activity"/>
    <property type="evidence" value="ECO:0007669"/>
    <property type="project" value="InterPro"/>
</dbReference>
<feature type="domain" description="PAS" evidence="7">
    <location>
        <begin position="100"/>
        <end position="174"/>
    </location>
</feature>
<dbReference type="PANTHER" id="PTHR43304">
    <property type="entry name" value="PHYTOCHROME-LIKE PROTEIN CPH1"/>
    <property type="match status" value="1"/>
</dbReference>
<organism evidence="9 10">
    <name type="scientific">Fulvivirga imtechensis AK7</name>
    <dbReference type="NCBI Taxonomy" id="1237149"/>
    <lineage>
        <taxon>Bacteria</taxon>
        <taxon>Pseudomonadati</taxon>
        <taxon>Bacteroidota</taxon>
        <taxon>Cytophagia</taxon>
        <taxon>Cytophagales</taxon>
        <taxon>Fulvivirgaceae</taxon>
        <taxon>Fulvivirga</taxon>
    </lineage>
</organism>
<dbReference type="PATRIC" id="fig|1237149.3.peg.5373"/>
<dbReference type="Gene3D" id="3.30.450.20">
    <property type="entry name" value="PAS domain"/>
    <property type="match status" value="6"/>
</dbReference>
<dbReference type="InterPro" id="IPR003661">
    <property type="entry name" value="HisK_dim/P_dom"/>
</dbReference>
<protein>
    <recommendedName>
        <fullName evidence="2">histidine kinase</fullName>
        <ecNumber evidence="2">2.7.13.3</ecNumber>
    </recommendedName>
</protein>
<evidence type="ECO:0000259" key="7">
    <source>
        <dbReference type="PROSITE" id="PS50112"/>
    </source>
</evidence>
<dbReference type="AlphaFoldDB" id="L8JM12"/>
<dbReference type="SMART" id="SM00091">
    <property type="entry name" value="PAS"/>
    <property type="match status" value="5"/>
</dbReference>
<evidence type="ECO:0000256" key="3">
    <source>
        <dbReference type="ARBA" id="ARBA00022553"/>
    </source>
</evidence>
<dbReference type="InterPro" id="IPR003018">
    <property type="entry name" value="GAF"/>
</dbReference>
<feature type="domain" description="PAC" evidence="8">
    <location>
        <begin position="731"/>
        <end position="783"/>
    </location>
</feature>
<dbReference type="SMART" id="SM00388">
    <property type="entry name" value="HisKA"/>
    <property type="match status" value="1"/>
</dbReference>